<dbReference type="EMBL" id="JALJZS010000001">
    <property type="protein sequence ID" value="MCP1998785.1"/>
    <property type="molecule type" value="Genomic_DNA"/>
</dbReference>
<keyword evidence="2" id="KW-1185">Reference proteome</keyword>
<evidence type="ECO:0000313" key="1">
    <source>
        <dbReference type="EMBL" id="MCP1998785.1"/>
    </source>
</evidence>
<accession>A0ACC6AIW2</accession>
<comment type="caution">
    <text evidence="1">The sequence shown here is derived from an EMBL/GenBank/DDBJ whole genome shotgun (WGS) entry which is preliminary data.</text>
</comment>
<protein>
    <submittedName>
        <fullName evidence="1">Uncharacterized protein</fullName>
    </submittedName>
</protein>
<organism evidence="1 2">
    <name type="scientific">Nitrobacter winogradskyi</name>
    <name type="common">Nitrobacter agilis</name>
    <dbReference type="NCBI Taxonomy" id="913"/>
    <lineage>
        <taxon>Bacteria</taxon>
        <taxon>Pseudomonadati</taxon>
        <taxon>Pseudomonadota</taxon>
        <taxon>Alphaproteobacteria</taxon>
        <taxon>Hyphomicrobiales</taxon>
        <taxon>Nitrobacteraceae</taxon>
        <taxon>Nitrobacter</taxon>
    </lineage>
</organism>
<gene>
    <name evidence="1" type="ORF">J2S34_001207</name>
</gene>
<sequence length="54" mass="5979">MMPDDQPDVTTRVICRAIAVLVFLFALSSFLQLVDSIAARSQVQRELPAGNNYP</sequence>
<evidence type="ECO:0000313" key="2">
    <source>
        <dbReference type="Proteomes" id="UP001205486"/>
    </source>
</evidence>
<dbReference type="Proteomes" id="UP001205486">
    <property type="component" value="Unassembled WGS sequence"/>
</dbReference>
<name>A0ACC6AIW2_NITWI</name>
<proteinExistence type="predicted"/>
<reference evidence="1" key="1">
    <citation type="submission" date="2022-03" db="EMBL/GenBank/DDBJ databases">
        <title>Interactions between chemoautotrophic and heterotrophic bacteria.</title>
        <authorList>
            <person name="Santoro A."/>
        </authorList>
    </citation>
    <scope>NUCLEOTIDE SEQUENCE</scope>
    <source>
        <strain evidence="1">Nb-106</strain>
    </source>
</reference>